<sequence length="212" mass="23998">HPEPYGDDHTLALDCVAERPDLFKTTALFYPKDPNAPDKLRALVKSNKEAIVAFRFHAHQEQRTYLESFKDANVDELWKTAGDLGLIIELHIGSEYAAQASELASKYSDFTVLVDHMSEAKYGSGPEYSDVIRMSELENVYMKLSGLNHYADDAPFYESVAPFSRWVADAFGANRVVWGSGNPTIVDVHLEHWSEMDRKKVKGDNLQKLLKF</sequence>
<dbReference type="Pfam" id="PF04909">
    <property type="entry name" value="Amidohydro_2"/>
    <property type="match status" value="1"/>
</dbReference>
<dbReference type="EMBL" id="UINC01180256">
    <property type="protein sequence ID" value="SVD89355.1"/>
    <property type="molecule type" value="Genomic_DNA"/>
</dbReference>
<dbReference type="AlphaFoldDB" id="A0A382Z2S3"/>
<feature type="domain" description="Amidohydrolase-related" evidence="2">
    <location>
        <begin position="2"/>
        <end position="184"/>
    </location>
</feature>
<proteinExistence type="inferred from homology"/>
<organism evidence="3">
    <name type="scientific">marine metagenome</name>
    <dbReference type="NCBI Taxonomy" id="408172"/>
    <lineage>
        <taxon>unclassified sequences</taxon>
        <taxon>metagenomes</taxon>
        <taxon>ecological metagenomes</taxon>
    </lineage>
</organism>
<feature type="non-terminal residue" evidence="3">
    <location>
        <position position="1"/>
    </location>
</feature>
<gene>
    <name evidence="3" type="ORF">METZ01_LOCUS442209</name>
</gene>
<protein>
    <recommendedName>
        <fullName evidence="2">Amidohydrolase-related domain-containing protein</fullName>
    </recommendedName>
</protein>
<dbReference type="InterPro" id="IPR006680">
    <property type="entry name" value="Amidohydro-rel"/>
</dbReference>
<evidence type="ECO:0000313" key="3">
    <source>
        <dbReference type="EMBL" id="SVD89355.1"/>
    </source>
</evidence>
<dbReference type="SUPFAM" id="SSF51556">
    <property type="entry name" value="Metallo-dependent hydrolases"/>
    <property type="match status" value="1"/>
</dbReference>
<dbReference type="InterPro" id="IPR032466">
    <property type="entry name" value="Metal_Hydrolase"/>
</dbReference>
<dbReference type="PANTHER" id="PTHR43569">
    <property type="entry name" value="AMIDOHYDROLASE"/>
    <property type="match status" value="1"/>
</dbReference>
<accession>A0A382Z2S3</accession>
<name>A0A382Z2S3_9ZZZZ</name>
<dbReference type="Gene3D" id="3.20.20.140">
    <property type="entry name" value="Metal-dependent hydrolases"/>
    <property type="match status" value="1"/>
</dbReference>
<comment type="similarity">
    <text evidence="1">Belongs to the metallo-dependent hydrolases superfamily.</text>
</comment>
<dbReference type="InterPro" id="IPR052350">
    <property type="entry name" value="Metallo-dep_Lactonases"/>
</dbReference>
<dbReference type="GO" id="GO:0016787">
    <property type="term" value="F:hydrolase activity"/>
    <property type="evidence" value="ECO:0007669"/>
    <property type="project" value="InterPro"/>
</dbReference>
<dbReference type="PANTHER" id="PTHR43569:SF2">
    <property type="entry name" value="AMIDOHYDROLASE-RELATED DOMAIN-CONTAINING PROTEIN"/>
    <property type="match status" value="1"/>
</dbReference>
<evidence type="ECO:0000256" key="1">
    <source>
        <dbReference type="ARBA" id="ARBA00038310"/>
    </source>
</evidence>
<reference evidence="3" key="1">
    <citation type="submission" date="2018-05" db="EMBL/GenBank/DDBJ databases">
        <authorList>
            <person name="Lanie J.A."/>
            <person name="Ng W.-L."/>
            <person name="Kazmierczak K.M."/>
            <person name="Andrzejewski T.M."/>
            <person name="Davidsen T.M."/>
            <person name="Wayne K.J."/>
            <person name="Tettelin H."/>
            <person name="Glass J.I."/>
            <person name="Rusch D."/>
            <person name="Podicherti R."/>
            <person name="Tsui H.-C.T."/>
            <person name="Winkler M.E."/>
        </authorList>
    </citation>
    <scope>NUCLEOTIDE SEQUENCE</scope>
</reference>
<evidence type="ECO:0000259" key="2">
    <source>
        <dbReference type="Pfam" id="PF04909"/>
    </source>
</evidence>